<dbReference type="Gene3D" id="1.20.1640.10">
    <property type="entry name" value="Multidrug efflux transporter AcrB transmembrane domain"/>
    <property type="match status" value="2"/>
</dbReference>
<feature type="transmembrane region" description="Helical" evidence="8">
    <location>
        <begin position="565"/>
        <end position="582"/>
    </location>
</feature>
<feature type="transmembrane region" description="Helical" evidence="8">
    <location>
        <begin position="625"/>
        <end position="642"/>
    </location>
</feature>
<protein>
    <submittedName>
        <fullName evidence="10">Membrane protein</fullName>
    </submittedName>
</protein>
<keyword evidence="6 8" id="KW-0472">Membrane</keyword>
<dbReference type="GO" id="GO:0005886">
    <property type="term" value="C:plasma membrane"/>
    <property type="evidence" value="ECO:0007669"/>
    <property type="project" value="UniProtKB-SubCell"/>
</dbReference>
<comment type="caution">
    <text evidence="10">The sequence shown here is derived from an EMBL/GenBank/DDBJ whole genome shotgun (WGS) entry which is preliminary data.</text>
</comment>
<evidence type="ECO:0000259" key="9">
    <source>
        <dbReference type="Pfam" id="PF03176"/>
    </source>
</evidence>
<feature type="transmembrane region" description="Helical" evidence="8">
    <location>
        <begin position="20"/>
        <end position="41"/>
    </location>
</feature>
<feature type="transmembrane region" description="Helical" evidence="8">
    <location>
        <begin position="280"/>
        <end position="304"/>
    </location>
</feature>
<reference evidence="10 11" key="1">
    <citation type="submission" date="2015-06" db="EMBL/GenBank/DDBJ databases">
        <title>Cloning and characterization of the uncialamcin biosynthetic gene cluster.</title>
        <authorList>
            <person name="Yan X."/>
            <person name="Huang T."/>
            <person name="Ge H."/>
            <person name="Shen B."/>
        </authorList>
    </citation>
    <scope>NUCLEOTIDE SEQUENCE [LARGE SCALE GENOMIC DNA]</scope>
    <source>
        <strain evidence="10 11">DCA2648</strain>
    </source>
</reference>
<dbReference type="RefSeq" id="WP_073786974.1">
    <property type="nucleotide sequence ID" value="NZ_LFBV01000002.1"/>
</dbReference>
<sequence>MSEPVPAGSRRPPRRRPPRLLVPLLLLAVWIGVGGVLGPFAGRLGEVATNDQSAFLPRSAESTKVGAEQRELAQEEPVPAIVVWTAEGGGRLDAGAEEAANRVLAAVGADTEVIGRVPPVVPSEDGEALRGVVPLDPALGDALPTAVEDIGAAAGKVPGTTAQVAGPAASQADLKGAFSGIDGLLLVVALATVLVILVLVYRSVLLPLVIILSAVLALALSCAVVYALADAGVVRVDGQVQGILSILVIGAATDYALLLTARHREELAVRSDAYAALRAAVRRSAGAILASAATVAFGLLALLLSDLTNNRALGPVGAIGIAGSVLAVLTFLPAVLMLLGRSVYWPAKPETAAPAPAPAPTPVTADGTGEGTRADRVQEADQASGAAGVLATAGVWGRVARLVDRAPRRVWATSLAVLALFSVFAGGLSAKGLPLDEIFVNDAPSVAAQETLGRHFPGGSGTPAVILTNAGSAERVVRAAADTEGVASAAPAPGPGGPGSAAPSADGRVRIDAVLADSSDSAAAERTVLALRDTVHSVAGADALVGGWTAQRIDARTTAEHDRDLIVPVVLLIVLVILIGLLRALVLPLLLVATVALSFLATLGVSALVFPLVLGSASTDPSVPLYGFVFLVALGVDYNIFLMSRAREESLVHGVRTGMLRGLVTTGGVITSAGVVLAATFAALAVIPLSFLVQIAFIVAFGVLLDTLIVRSLLVPALVRDLGPRAWWPGVLSRPTEQDPGAARPATGKGEPSGG</sequence>
<evidence type="ECO:0000256" key="7">
    <source>
        <dbReference type="SAM" id="MobiDB-lite"/>
    </source>
</evidence>
<keyword evidence="11" id="KW-1185">Reference proteome</keyword>
<evidence type="ECO:0000256" key="4">
    <source>
        <dbReference type="ARBA" id="ARBA00022692"/>
    </source>
</evidence>
<feature type="region of interest" description="Disordered" evidence="7">
    <location>
        <begin position="351"/>
        <end position="373"/>
    </location>
</feature>
<feature type="transmembrane region" description="Helical" evidence="8">
    <location>
        <begin position="589"/>
        <end position="613"/>
    </location>
</feature>
<dbReference type="PANTHER" id="PTHR33406">
    <property type="entry name" value="MEMBRANE PROTEIN MJ1562-RELATED"/>
    <property type="match status" value="1"/>
</dbReference>
<keyword evidence="4 8" id="KW-0812">Transmembrane</keyword>
<feature type="transmembrane region" description="Helical" evidence="8">
    <location>
        <begin position="208"/>
        <end position="228"/>
    </location>
</feature>
<name>A0A1Q4VAP7_9ACTN</name>
<evidence type="ECO:0000313" key="10">
    <source>
        <dbReference type="EMBL" id="OKH94883.1"/>
    </source>
</evidence>
<evidence type="ECO:0000256" key="2">
    <source>
        <dbReference type="ARBA" id="ARBA00010157"/>
    </source>
</evidence>
<dbReference type="Proteomes" id="UP000186455">
    <property type="component" value="Unassembled WGS sequence"/>
</dbReference>
<dbReference type="InterPro" id="IPR004869">
    <property type="entry name" value="MMPL_dom"/>
</dbReference>
<keyword evidence="3" id="KW-1003">Cell membrane</keyword>
<comment type="subcellular location">
    <subcellularLocation>
        <location evidence="1">Cell membrane</location>
        <topology evidence="1">Multi-pass membrane protein</topology>
    </subcellularLocation>
</comment>
<dbReference type="SUPFAM" id="SSF82866">
    <property type="entry name" value="Multidrug efflux transporter AcrB transmembrane domain"/>
    <property type="match status" value="2"/>
</dbReference>
<feature type="transmembrane region" description="Helical" evidence="8">
    <location>
        <begin position="183"/>
        <end position="201"/>
    </location>
</feature>
<feature type="transmembrane region" description="Helical" evidence="8">
    <location>
        <begin position="691"/>
        <end position="710"/>
    </location>
</feature>
<feature type="transmembrane region" description="Helical" evidence="8">
    <location>
        <begin position="316"/>
        <end position="339"/>
    </location>
</feature>
<dbReference type="InterPro" id="IPR050545">
    <property type="entry name" value="Mycobact_MmpL"/>
</dbReference>
<dbReference type="Pfam" id="PF03176">
    <property type="entry name" value="MMPL"/>
    <property type="match status" value="2"/>
</dbReference>
<accession>A0A1Q4VAP7</accession>
<feature type="domain" description="Membrane transport protein MMPL" evidence="9">
    <location>
        <begin position="441"/>
        <end position="730"/>
    </location>
</feature>
<feature type="transmembrane region" description="Helical" evidence="8">
    <location>
        <begin position="663"/>
        <end position="685"/>
    </location>
</feature>
<evidence type="ECO:0000256" key="8">
    <source>
        <dbReference type="SAM" id="Phobius"/>
    </source>
</evidence>
<evidence type="ECO:0000256" key="6">
    <source>
        <dbReference type="ARBA" id="ARBA00023136"/>
    </source>
</evidence>
<feature type="transmembrane region" description="Helical" evidence="8">
    <location>
        <begin position="410"/>
        <end position="430"/>
    </location>
</feature>
<gene>
    <name evidence="10" type="ORF">AB852_12085</name>
</gene>
<evidence type="ECO:0000313" key="11">
    <source>
        <dbReference type="Proteomes" id="UP000186455"/>
    </source>
</evidence>
<feature type="region of interest" description="Disordered" evidence="7">
    <location>
        <begin position="484"/>
        <end position="504"/>
    </location>
</feature>
<evidence type="ECO:0000256" key="5">
    <source>
        <dbReference type="ARBA" id="ARBA00022989"/>
    </source>
</evidence>
<comment type="similarity">
    <text evidence="2">Belongs to the resistance-nodulation-cell division (RND) (TC 2.A.6) family. MmpL subfamily.</text>
</comment>
<evidence type="ECO:0000256" key="1">
    <source>
        <dbReference type="ARBA" id="ARBA00004651"/>
    </source>
</evidence>
<organism evidence="10 11">
    <name type="scientific">Streptomyces uncialis</name>
    <dbReference type="NCBI Taxonomy" id="1048205"/>
    <lineage>
        <taxon>Bacteria</taxon>
        <taxon>Bacillati</taxon>
        <taxon>Actinomycetota</taxon>
        <taxon>Actinomycetes</taxon>
        <taxon>Kitasatosporales</taxon>
        <taxon>Streptomycetaceae</taxon>
        <taxon>Streptomyces</taxon>
    </lineage>
</organism>
<keyword evidence="5 8" id="KW-1133">Transmembrane helix</keyword>
<feature type="region of interest" description="Disordered" evidence="7">
    <location>
        <begin position="733"/>
        <end position="755"/>
    </location>
</feature>
<dbReference type="AlphaFoldDB" id="A0A1Q4VAP7"/>
<proteinExistence type="inferred from homology"/>
<dbReference type="PANTHER" id="PTHR33406:SF6">
    <property type="entry name" value="MEMBRANE PROTEIN YDGH-RELATED"/>
    <property type="match status" value="1"/>
</dbReference>
<evidence type="ECO:0000256" key="3">
    <source>
        <dbReference type="ARBA" id="ARBA00022475"/>
    </source>
</evidence>
<dbReference type="EMBL" id="LFBV01000002">
    <property type="protein sequence ID" value="OKH94883.1"/>
    <property type="molecule type" value="Genomic_DNA"/>
</dbReference>
<feature type="transmembrane region" description="Helical" evidence="8">
    <location>
        <begin position="240"/>
        <end position="259"/>
    </location>
</feature>
<feature type="domain" description="Membrane transport protein MMPL" evidence="9">
    <location>
        <begin position="55"/>
        <end position="409"/>
    </location>
</feature>